<protein>
    <submittedName>
        <fullName evidence="12">Coiled-coil protein</fullName>
    </submittedName>
</protein>
<dbReference type="OrthoDB" id="69461at2759"/>
<dbReference type="InterPro" id="IPR027538">
    <property type="entry name" value="Get1_fungi"/>
</dbReference>
<dbReference type="eggNOG" id="KOG4253">
    <property type="taxonomic scope" value="Eukaryota"/>
</dbReference>
<dbReference type="AlphaFoldDB" id="R9PEA1"/>
<proteinExistence type="inferred from homology"/>
<evidence type="ECO:0000256" key="11">
    <source>
        <dbReference type="SAM" id="Phobius"/>
    </source>
</evidence>
<keyword evidence="7" id="KW-0175">Coiled coil</keyword>
<dbReference type="GO" id="GO:0043529">
    <property type="term" value="C:GET complex"/>
    <property type="evidence" value="ECO:0007669"/>
    <property type="project" value="InterPro"/>
</dbReference>
<evidence type="ECO:0000256" key="7">
    <source>
        <dbReference type="ARBA" id="ARBA00023054"/>
    </source>
</evidence>
<keyword evidence="5 9" id="KW-0256">Endoplasmic reticulum</keyword>
<feature type="compositionally biased region" description="Basic and acidic residues" evidence="10">
    <location>
        <begin position="247"/>
        <end position="256"/>
    </location>
</feature>
<evidence type="ECO:0000256" key="10">
    <source>
        <dbReference type="SAM" id="MobiDB-lite"/>
    </source>
</evidence>
<gene>
    <name evidence="9" type="primary">GET1</name>
    <name evidence="12" type="ORF">PHSY_007185</name>
</gene>
<accession>R9PEA1</accession>
<dbReference type="GO" id="GO:0043495">
    <property type="term" value="F:protein-membrane adaptor activity"/>
    <property type="evidence" value="ECO:0007669"/>
    <property type="project" value="TreeGrafter"/>
</dbReference>
<dbReference type="FunFam" id="1.10.287.660:FF:000006">
    <property type="entry name" value="Protein GET1"/>
    <property type="match status" value="1"/>
</dbReference>
<keyword evidence="6 9" id="KW-1133">Transmembrane helix</keyword>
<dbReference type="Pfam" id="PF04420">
    <property type="entry name" value="CHD5"/>
    <property type="match status" value="1"/>
</dbReference>
<feature type="transmembrane region" description="Helical" evidence="11">
    <location>
        <begin position="54"/>
        <end position="74"/>
    </location>
</feature>
<dbReference type="InterPro" id="IPR028945">
    <property type="entry name" value="Get1"/>
</dbReference>
<feature type="region of interest" description="Disordered" evidence="10">
    <location>
        <begin position="244"/>
        <end position="292"/>
    </location>
</feature>
<evidence type="ECO:0000256" key="9">
    <source>
        <dbReference type="HAMAP-Rule" id="MF_03113"/>
    </source>
</evidence>
<dbReference type="Gene3D" id="1.10.287.660">
    <property type="entry name" value="Helix hairpin bin"/>
    <property type="match status" value="1"/>
</dbReference>
<keyword evidence="13" id="KW-1185">Reference proteome</keyword>
<dbReference type="HAMAP" id="MF_03113">
    <property type="entry name" value="Get1"/>
    <property type="match status" value="1"/>
</dbReference>
<organism evidence="12 13">
    <name type="scientific">Pseudozyma hubeiensis (strain SY62)</name>
    <name type="common">Yeast</name>
    <dbReference type="NCBI Taxonomy" id="1305764"/>
    <lineage>
        <taxon>Eukaryota</taxon>
        <taxon>Fungi</taxon>
        <taxon>Dikarya</taxon>
        <taxon>Basidiomycota</taxon>
        <taxon>Ustilaginomycotina</taxon>
        <taxon>Ustilaginomycetes</taxon>
        <taxon>Ustilaginales</taxon>
        <taxon>Ustilaginaceae</taxon>
        <taxon>Pseudozyma</taxon>
    </lineage>
</organism>
<feature type="topological domain" description="Cytoplasmic" evidence="9">
    <location>
        <begin position="225"/>
        <end position="292"/>
    </location>
</feature>
<comment type="subcellular location">
    <subcellularLocation>
        <location evidence="1">Endoplasmic reticulum membrane</location>
        <topology evidence="1">Multi-pass membrane protein</topology>
    </subcellularLocation>
</comment>
<dbReference type="EMBL" id="DF238831">
    <property type="protein sequence ID" value="GAC99582.1"/>
    <property type="molecule type" value="Genomic_DNA"/>
</dbReference>
<dbReference type="RefSeq" id="XP_012193169.1">
    <property type="nucleotide sequence ID" value="XM_012337779.1"/>
</dbReference>
<dbReference type="GO" id="GO:0071816">
    <property type="term" value="P:tail-anchored membrane protein insertion into ER membrane"/>
    <property type="evidence" value="ECO:0007669"/>
    <property type="project" value="InterPro"/>
</dbReference>
<feature type="topological domain" description="Lumenal" evidence="9">
    <location>
        <begin position="1"/>
        <end position="56"/>
    </location>
</feature>
<evidence type="ECO:0000256" key="1">
    <source>
        <dbReference type="ARBA" id="ARBA00004477"/>
    </source>
</evidence>
<dbReference type="GO" id="GO:0005789">
    <property type="term" value="C:endoplasmic reticulum membrane"/>
    <property type="evidence" value="ECO:0007669"/>
    <property type="project" value="UniProtKB-SubCell"/>
</dbReference>
<dbReference type="PANTHER" id="PTHR42650:SF1">
    <property type="entry name" value="GUIDED ENTRY OF TAIL-ANCHORED PROTEINS FACTOR 1"/>
    <property type="match status" value="1"/>
</dbReference>
<evidence type="ECO:0000313" key="13">
    <source>
        <dbReference type="Proteomes" id="UP000014071"/>
    </source>
</evidence>
<reference evidence="13" key="1">
    <citation type="journal article" date="2013" name="Genome Announc.">
        <title>Draft genome sequence of the basidiomycetous yeast-like fungus Pseudozyma hubeiensis SY62, which produces an abundant amount of the biosurfactant mannosylerythritol lipids.</title>
        <authorList>
            <person name="Konishi M."/>
            <person name="Hatada Y."/>
            <person name="Horiuchi J."/>
        </authorList>
    </citation>
    <scope>NUCLEOTIDE SEQUENCE [LARGE SCALE GENOMIC DNA]</scope>
    <source>
        <strain evidence="13">SY62</strain>
    </source>
</reference>
<keyword evidence="4 9" id="KW-0812">Transmembrane</keyword>
<feature type="transmembrane region" description="Helical" evidence="11">
    <location>
        <begin position="154"/>
        <end position="175"/>
    </location>
</feature>
<comment type="caution">
    <text evidence="9">Lacks conserved residue(s) required for the propagation of feature annotation.</text>
</comment>
<sequence>MRFSAGRPSSTKATRRIPLDRQRFVHLPFTRRPSLPPITLKQPPQELLQDSIKMHPAIVIFLSVVVVQTIAAIGKQRLQDILWLLYTSLFHRSTLSAQRRLRREILTTKQQLSATSSQDQFAKWAKLRRSVDKQLATLEATNATLTSSRSTFNMVVSGLLFVVTSIFPFAVTSWYSKTPIFWLPPSEHSWFGPVGWFLALPRAPKGAISSTVWQMVCSRTLIAVVGAGANFIPGKKETVVPPVGEAKTQELNEEKSAQSGKPPLTPTEASSGGPARKRTNAQSASVSEKHDL</sequence>
<keyword evidence="3 9" id="KW-0813">Transport</keyword>
<dbReference type="Proteomes" id="UP000014071">
    <property type="component" value="Unassembled WGS sequence"/>
</dbReference>
<name>R9PEA1_PSEHS</name>
<dbReference type="HOGENOM" id="CLU_089418_0_0_1"/>
<dbReference type="PANTHER" id="PTHR42650">
    <property type="entry name" value="TAIL-ANCHORED PROTEIN INSERTION RECEPTOR WRB"/>
    <property type="match status" value="1"/>
</dbReference>
<evidence type="ECO:0000313" key="12">
    <source>
        <dbReference type="EMBL" id="GAC99582.1"/>
    </source>
</evidence>
<evidence type="ECO:0000256" key="6">
    <source>
        <dbReference type="ARBA" id="ARBA00022989"/>
    </source>
</evidence>
<keyword evidence="8 9" id="KW-0472">Membrane</keyword>
<dbReference type="GeneID" id="24112448"/>
<comment type="similarity">
    <text evidence="2 9">Belongs to the WRB/GET1 family.</text>
</comment>
<evidence type="ECO:0000256" key="5">
    <source>
        <dbReference type="ARBA" id="ARBA00022824"/>
    </source>
</evidence>
<evidence type="ECO:0000256" key="8">
    <source>
        <dbReference type="ARBA" id="ARBA00023136"/>
    </source>
</evidence>
<dbReference type="InterPro" id="IPR029012">
    <property type="entry name" value="Helix_hairpin_bin_sf"/>
</dbReference>
<dbReference type="STRING" id="1305764.R9PEA1"/>
<evidence type="ECO:0000256" key="3">
    <source>
        <dbReference type="ARBA" id="ARBA00022448"/>
    </source>
</evidence>
<evidence type="ECO:0000256" key="2">
    <source>
        <dbReference type="ARBA" id="ARBA00010799"/>
    </source>
</evidence>
<evidence type="ECO:0000256" key="4">
    <source>
        <dbReference type="ARBA" id="ARBA00022692"/>
    </source>
</evidence>